<feature type="domain" description="ABC transporter" evidence="4">
    <location>
        <begin position="18"/>
        <end position="59"/>
    </location>
</feature>
<name>A0ABV7KAQ8_9HYPH</name>
<dbReference type="PANTHER" id="PTHR43776">
    <property type="entry name" value="TRANSPORT ATP-BINDING PROTEIN"/>
    <property type="match status" value="1"/>
</dbReference>
<dbReference type="Pfam" id="PF00005">
    <property type="entry name" value="ABC_tran"/>
    <property type="match status" value="1"/>
</dbReference>
<evidence type="ECO:0000259" key="4">
    <source>
        <dbReference type="Pfam" id="PF00005"/>
    </source>
</evidence>
<dbReference type="GO" id="GO:0005524">
    <property type="term" value="F:ATP binding"/>
    <property type="evidence" value="ECO:0007669"/>
    <property type="project" value="UniProtKB-KW"/>
</dbReference>
<dbReference type="InterPro" id="IPR050319">
    <property type="entry name" value="ABC_transp_ATP-bind"/>
</dbReference>
<dbReference type="RefSeq" id="WP_378220238.1">
    <property type="nucleotide sequence ID" value="NZ_JBHRTK010000011.1"/>
</dbReference>
<dbReference type="EMBL" id="JBHRTK010000011">
    <property type="protein sequence ID" value="MFC3206417.1"/>
    <property type="molecule type" value="Genomic_DNA"/>
</dbReference>
<evidence type="ECO:0000313" key="5">
    <source>
        <dbReference type="EMBL" id="MFC3206417.1"/>
    </source>
</evidence>
<reference evidence="6" key="1">
    <citation type="journal article" date="2019" name="Int. J. Syst. Evol. Microbiol.">
        <title>The Global Catalogue of Microorganisms (GCM) 10K type strain sequencing project: providing services to taxonomists for standard genome sequencing and annotation.</title>
        <authorList>
            <consortium name="The Broad Institute Genomics Platform"/>
            <consortium name="The Broad Institute Genome Sequencing Center for Infectious Disease"/>
            <person name="Wu L."/>
            <person name="Ma J."/>
        </authorList>
    </citation>
    <scope>NUCLEOTIDE SEQUENCE [LARGE SCALE GENOMIC DNA]</scope>
    <source>
        <strain evidence="6">KCTC 52165</strain>
    </source>
</reference>
<dbReference type="Gene3D" id="3.40.50.300">
    <property type="entry name" value="P-loop containing nucleotide triphosphate hydrolases"/>
    <property type="match status" value="1"/>
</dbReference>
<organism evidence="5 6">
    <name type="scientific">Aquamicrobium soli</name>
    <dbReference type="NCBI Taxonomy" id="1811518"/>
    <lineage>
        <taxon>Bacteria</taxon>
        <taxon>Pseudomonadati</taxon>
        <taxon>Pseudomonadota</taxon>
        <taxon>Alphaproteobacteria</taxon>
        <taxon>Hyphomicrobiales</taxon>
        <taxon>Phyllobacteriaceae</taxon>
        <taxon>Aquamicrobium</taxon>
    </lineage>
</organism>
<protein>
    <submittedName>
        <fullName evidence="5">ATP-binding cassette domain-containing protein</fullName>
    </submittedName>
</protein>
<evidence type="ECO:0000256" key="1">
    <source>
        <dbReference type="ARBA" id="ARBA00022448"/>
    </source>
</evidence>
<evidence type="ECO:0000256" key="3">
    <source>
        <dbReference type="ARBA" id="ARBA00022840"/>
    </source>
</evidence>
<keyword evidence="6" id="KW-1185">Reference proteome</keyword>
<dbReference type="InterPro" id="IPR027417">
    <property type="entry name" value="P-loop_NTPase"/>
</dbReference>
<keyword evidence="1" id="KW-0813">Transport</keyword>
<keyword evidence="3 5" id="KW-0067">ATP-binding</keyword>
<evidence type="ECO:0000256" key="2">
    <source>
        <dbReference type="ARBA" id="ARBA00022741"/>
    </source>
</evidence>
<accession>A0ABV7KAQ8</accession>
<evidence type="ECO:0000313" key="6">
    <source>
        <dbReference type="Proteomes" id="UP001595583"/>
    </source>
</evidence>
<dbReference type="SUPFAM" id="SSF52540">
    <property type="entry name" value="P-loop containing nucleoside triphosphate hydrolases"/>
    <property type="match status" value="1"/>
</dbReference>
<keyword evidence="2" id="KW-0547">Nucleotide-binding</keyword>
<dbReference type="Proteomes" id="UP001595583">
    <property type="component" value="Unassembled WGS sequence"/>
</dbReference>
<sequence length="101" mass="11403">MLDNVYAAIESQPDSVLADIAREALDKYPIQLIQGKQQRIGVARAFVTRPNLVVPDEPMPDIRFHGEIVRLMKRLQQETGCAYLFISHDLISSIRSAIRLA</sequence>
<proteinExistence type="predicted"/>
<dbReference type="InterPro" id="IPR003439">
    <property type="entry name" value="ABC_transporter-like_ATP-bd"/>
</dbReference>
<comment type="caution">
    <text evidence="5">The sequence shown here is derived from an EMBL/GenBank/DDBJ whole genome shotgun (WGS) entry which is preliminary data.</text>
</comment>
<gene>
    <name evidence="5" type="ORF">ACFOHJ_09370</name>
</gene>